<dbReference type="PANTHER" id="PTHR33279:SF6">
    <property type="entry name" value="SULFUR CARRIER PROTEIN YEDF-RELATED"/>
    <property type="match status" value="1"/>
</dbReference>
<gene>
    <name evidence="3" type="ORF">ET418_08855</name>
</gene>
<evidence type="ECO:0000313" key="3">
    <source>
        <dbReference type="EMBL" id="KAA0892291.1"/>
    </source>
</evidence>
<accession>A0A5A9XL72</accession>
<protein>
    <submittedName>
        <fullName evidence="3">Sulfurtransferase TusA family protein</fullName>
    </submittedName>
</protein>
<keyword evidence="3" id="KW-0808">Transferase</keyword>
<dbReference type="CDD" id="cd00291">
    <property type="entry name" value="SirA_YedF_YeeD"/>
    <property type="match status" value="1"/>
</dbReference>
<dbReference type="InterPro" id="IPR036868">
    <property type="entry name" value="TusA-like_sf"/>
</dbReference>
<dbReference type="PROSITE" id="PS01148">
    <property type="entry name" value="UPF0033"/>
    <property type="match status" value="1"/>
</dbReference>
<dbReference type="Proteomes" id="UP000324298">
    <property type="component" value="Unassembled WGS sequence"/>
</dbReference>
<dbReference type="EMBL" id="SRSD01000004">
    <property type="protein sequence ID" value="KAA0892291.1"/>
    <property type="molecule type" value="Genomic_DNA"/>
</dbReference>
<dbReference type="OrthoDB" id="9801500at2"/>
<evidence type="ECO:0000313" key="4">
    <source>
        <dbReference type="Proteomes" id="UP000324298"/>
    </source>
</evidence>
<dbReference type="SUPFAM" id="SSF64307">
    <property type="entry name" value="SirA-like"/>
    <property type="match status" value="1"/>
</dbReference>
<dbReference type="GO" id="GO:0016740">
    <property type="term" value="F:transferase activity"/>
    <property type="evidence" value="ECO:0007669"/>
    <property type="project" value="UniProtKB-KW"/>
</dbReference>
<comment type="caution">
    <text evidence="3">The sequence shown here is derived from an EMBL/GenBank/DDBJ whole genome shotgun (WGS) entry which is preliminary data.</text>
</comment>
<sequence>MATQTLDCLGMKCPQPTLKVSILATKMKPGDILEVVADCSTFENDVREWCNRSKKTLLWVKDEGGGKKRVQIKF</sequence>
<feature type="domain" description="UPF0033" evidence="2">
    <location>
        <begin position="6"/>
        <end position="30"/>
    </location>
</feature>
<dbReference type="InterPro" id="IPR001455">
    <property type="entry name" value="TusA-like"/>
</dbReference>
<dbReference type="PANTHER" id="PTHR33279">
    <property type="entry name" value="SULFUR CARRIER PROTEIN YEDF-RELATED"/>
    <property type="match status" value="1"/>
</dbReference>
<comment type="similarity">
    <text evidence="1">Belongs to the sulfur carrier protein TusA family.</text>
</comment>
<dbReference type="AlphaFoldDB" id="A0A5A9XL72"/>
<dbReference type="Gene3D" id="3.30.110.40">
    <property type="entry name" value="TusA-like domain"/>
    <property type="match status" value="1"/>
</dbReference>
<dbReference type="RefSeq" id="WP_149307229.1">
    <property type="nucleotide sequence ID" value="NZ_SRSD01000004.1"/>
</dbReference>
<name>A0A5A9XL72_9BACT</name>
<keyword evidence="4" id="KW-1185">Reference proteome</keyword>
<organism evidence="3 4">
    <name type="scientific">Oryzomonas rubra</name>
    <dbReference type="NCBI Taxonomy" id="2509454"/>
    <lineage>
        <taxon>Bacteria</taxon>
        <taxon>Pseudomonadati</taxon>
        <taxon>Thermodesulfobacteriota</taxon>
        <taxon>Desulfuromonadia</taxon>
        <taxon>Geobacterales</taxon>
        <taxon>Geobacteraceae</taxon>
        <taxon>Oryzomonas</taxon>
    </lineage>
</organism>
<proteinExistence type="inferred from homology"/>
<evidence type="ECO:0000259" key="2">
    <source>
        <dbReference type="PROSITE" id="PS01148"/>
    </source>
</evidence>
<reference evidence="3 4" key="1">
    <citation type="submission" date="2019-04" db="EMBL/GenBank/DDBJ databases">
        <title>Geobacter ruber sp. nov., ferric-reducing bacteria isolated from paddy soil.</title>
        <authorList>
            <person name="Xu Z."/>
            <person name="Masuda Y."/>
            <person name="Itoh H."/>
            <person name="Senoo K."/>
        </authorList>
    </citation>
    <scope>NUCLEOTIDE SEQUENCE [LARGE SCALE GENOMIC DNA]</scope>
    <source>
        <strain evidence="3 4">Red88</strain>
    </source>
</reference>
<evidence type="ECO:0000256" key="1">
    <source>
        <dbReference type="ARBA" id="ARBA00008984"/>
    </source>
</evidence>
<dbReference type="Pfam" id="PF01206">
    <property type="entry name" value="TusA"/>
    <property type="match status" value="1"/>
</dbReference>